<proteinExistence type="predicted"/>
<evidence type="ECO:0000313" key="9">
    <source>
        <dbReference type="Proteomes" id="UP000198312"/>
    </source>
</evidence>
<evidence type="ECO:0000256" key="4">
    <source>
        <dbReference type="ARBA" id="ARBA00022840"/>
    </source>
</evidence>
<dbReference type="InterPro" id="IPR014001">
    <property type="entry name" value="Helicase_ATP-bd"/>
</dbReference>
<dbReference type="SMART" id="SM00490">
    <property type="entry name" value="HELICc"/>
    <property type="match status" value="1"/>
</dbReference>
<accession>A0A220U7L4</accession>
<gene>
    <name evidence="8" type="ORF">CFK37_16990</name>
</gene>
<evidence type="ECO:0000259" key="5">
    <source>
        <dbReference type="PROSITE" id="PS51192"/>
    </source>
</evidence>
<dbReference type="AlphaFoldDB" id="A0A220U7L4"/>
<dbReference type="GO" id="GO:0033592">
    <property type="term" value="F:RNA strand annealing activity"/>
    <property type="evidence" value="ECO:0007669"/>
    <property type="project" value="TreeGrafter"/>
</dbReference>
<keyword evidence="1" id="KW-0547">Nucleotide-binding</keyword>
<evidence type="ECO:0000256" key="2">
    <source>
        <dbReference type="ARBA" id="ARBA00022801"/>
    </source>
</evidence>
<dbReference type="CDD" id="cd00268">
    <property type="entry name" value="DEADc"/>
    <property type="match status" value="1"/>
</dbReference>
<dbReference type="InterPro" id="IPR027417">
    <property type="entry name" value="P-loop_NTPase"/>
</dbReference>
<dbReference type="GO" id="GO:0005840">
    <property type="term" value="C:ribosome"/>
    <property type="evidence" value="ECO:0007669"/>
    <property type="project" value="TreeGrafter"/>
</dbReference>
<dbReference type="GO" id="GO:0005829">
    <property type="term" value="C:cytosol"/>
    <property type="evidence" value="ECO:0007669"/>
    <property type="project" value="TreeGrafter"/>
</dbReference>
<dbReference type="KEGG" id="vil:CFK37_16990"/>
<dbReference type="InterPro" id="IPR050547">
    <property type="entry name" value="DEAD_box_RNA_helicases"/>
</dbReference>
<dbReference type="RefSeq" id="WP_089062992.1">
    <property type="nucleotide sequence ID" value="NZ_CP022315.1"/>
</dbReference>
<evidence type="ECO:0000256" key="1">
    <source>
        <dbReference type="ARBA" id="ARBA00022741"/>
    </source>
</evidence>
<dbReference type="Proteomes" id="UP000198312">
    <property type="component" value="Chromosome"/>
</dbReference>
<keyword evidence="3 8" id="KW-0347">Helicase</keyword>
<keyword evidence="2" id="KW-0378">Hydrolase</keyword>
<dbReference type="GO" id="GO:0003724">
    <property type="term" value="F:RNA helicase activity"/>
    <property type="evidence" value="ECO:0007669"/>
    <property type="project" value="TreeGrafter"/>
</dbReference>
<feature type="domain" description="Helicase ATP-binding" evidence="5">
    <location>
        <begin position="32"/>
        <end position="202"/>
    </location>
</feature>
<name>A0A220U7L4_9BACI</name>
<dbReference type="Gene3D" id="3.40.50.300">
    <property type="entry name" value="P-loop containing nucleotide triphosphate hydrolases"/>
    <property type="match status" value="2"/>
</dbReference>
<keyword evidence="9" id="KW-1185">Reference proteome</keyword>
<dbReference type="GO" id="GO:0016787">
    <property type="term" value="F:hydrolase activity"/>
    <property type="evidence" value="ECO:0007669"/>
    <property type="project" value="UniProtKB-KW"/>
</dbReference>
<evidence type="ECO:0000259" key="6">
    <source>
        <dbReference type="PROSITE" id="PS51193"/>
    </source>
</evidence>
<dbReference type="Pfam" id="PF00270">
    <property type="entry name" value="DEAD"/>
    <property type="match status" value="1"/>
</dbReference>
<reference evidence="8 9" key="1">
    <citation type="submission" date="2017-07" db="EMBL/GenBank/DDBJ databases">
        <title>Virgibacillus sp. LM2416.</title>
        <authorList>
            <person name="Tak E.J."/>
            <person name="Bae J.-W."/>
        </authorList>
    </citation>
    <scope>NUCLEOTIDE SEQUENCE [LARGE SCALE GENOMIC DNA]</scope>
    <source>
        <strain evidence="8 9">LM2416</strain>
    </source>
</reference>
<dbReference type="PROSITE" id="PS51193">
    <property type="entry name" value="HELICASE_ATP_BIND_2"/>
    <property type="match status" value="1"/>
</dbReference>
<dbReference type="PANTHER" id="PTHR47963">
    <property type="entry name" value="DEAD-BOX ATP-DEPENDENT RNA HELICASE 47, MITOCHONDRIAL"/>
    <property type="match status" value="1"/>
</dbReference>
<feature type="domain" description="Helicase C-terminal" evidence="7">
    <location>
        <begin position="228"/>
        <end position="373"/>
    </location>
</feature>
<dbReference type="PANTHER" id="PTHR47963:SF7">
    <property type="entry name" value="ATP-DEPENDENT RNA HELICASE YFML-RELATED"/>
    <property type="match status" value="1"/>
</dbReference>
<dbReference type="CDD" id="cd18787">
    <property type="entry name" value="SF2_C_DEAD"/>
    <property type="match status" value="1"/>
</dbReference>
<dbReference type="SUPFAM" id="SSF52540">
    <property type="entry name" value="P-loop containing nucleoside triphosphate hydrolases"/>
    <property type="match status" value="1"/>
</dbReference>
<dbReference type="EMBL" id="CP022315">
    <property type="protein sequence ID" value="ASK63733.1"/>
    <property type="molecule type" value="Genomic_DNA"/>
</dbReference>
<evidence type="ECO:0000313" key="8">
    <source>
        <dbReference type="EMBL" id="ASK63733.1"/>
    </source>
</evidence>
<dbReference type="PROSITE" id="PS51194">
    <property type="entry name" value="HELICASE_CTER"/>
    <property type="match status" value="1"/>
</dbReference>
<dbReference type="InterPro" id="IPR044742">
    <property type="entry name" value="DEAD/DEAH_RhlB"/>
</dbReference>
<dbReference type="InterPro" id="IPR014013">
    <property type="entry name" value="Helic_SF1/SF2_ATP-bd_DinG/Rad3"/>
</dbReference>
<dbReference type="InterPro" id="IPR001650">
    <property type="entry name" value="Helicase_C-like"/>
</dbReference>
<dbReference type="PROSITE" id="PS51192">
    <property type="entry name" value="HELICASE_ATP_BIND_1"/>
    <property type="match status" value="1"/>
</dbReference>
<dbReference type="OrthoDB" id="9805696at2"/>
<dbReference type="InterPro" id="IPR011545">
    <property type="entry name" value="DEAD/DEAH_box_helicase_dom"/>
</dbReference>
<dbReference type="GO" id="GO:0005524">
    <property type="term" value="F:ATP binding"/>
    <property type="evidence" value="ECO:0007669"/>
    <property type="project" value="UniProtKB-KW"/>
</dbReference>
<evidence type="ECO:0000256" key="3">
    <source>
        <dbReference type="ARBA" id="ARBA00022806"/>
    </source>
</evidence>
<organism evidence="8 9">
    <name type="scientific">Virgibacillus phasianinus</name>
    <dbReference type="NCBI Taxonomy" id="2017483"/>
    <lineage>
        <taxon>Bacteria</taxon>
        <taxon>Bacillati</taxon>
        <taxon>Bacillota</taxon>
        <taxon>Bacilli</taxon>
        <taxon>Bacillales</taxon>
        <taxon>Bacillaceae</taxon>
        <taxon>Virgibacillus</taxon>
    </lineage>
</organism>
<dbReference type="Pfam" id="PF00271">
    <property type="entry name" value="Helicase_C"/>
    <property type="match status" value="1"/>
</dbReference>
<dbReference type="SMART" id="SM00487">
    <property type="entry name" value="DEXDc"/>
    <property type="match status" value="1"/>
</dbReference>
<feature type="domain" description="Helicase ATP-binding" evidence="6">
    <location>
        <begin position="3"/>
        <end position="288"/>
    </location>
</feature>
<keyword evidence="4" id="KW-0067">ATP-binding</keyword>
<protein>
    <submittedName>
        <fullName evidence="8">RNA helicase</fullName>
    </submittedName>
</protein>
<evidence type="ECO:0000259" key="7">
    <source>
        <dbReference type="PROSITE" id="PS51194"/>
    </source>
</evidence>
<sequence length="376" mass="41980">MKNDIDMMQPFLQEAWKNSGFTELTVIQEKTSYLVREGRDIIAEAPTGSGKTLAYLIPILQKIDTSQKQVQAVILASSHELVMQIHQEIQKWTKGSSISSAALIGGANINRQIEKLKKKPQIVAGTPGRILELINRKKLKMHEVQSLVLDEADQLIVDEHVNTVNSIMKSTSKDRQLLLFSATLPQSVEEVGLAYMKDPAVIRVKESETNKPKVNHVYVMCEAREKLDLLKKLTNIPNSKVLAFMRDIGNLAVLAEKLAYKGLDVGVLHSDTRKEQRQKALKTFRTADNALLLATDVAARGLDIDDLTHVVNVDLPKDITQYKHRAGRTGRLGSSGGTIVSLIEPYEYKQLSKFVKEVGEELHEKVLYAGKLINPK</sequence>
<dbReference type="GO" id="GO:0009409">
    <property type="term" value="P:response to cold"/>
    <property type="evidence" value="ECO:0007669"/>
    <property type="project" value="TreeGrafter"/>
</dbReference>